<evidence type="ECO:0000259" key="1">
    <source>
        <dbReference type="SMART" id="SM00923"/>
    </source>
</evidence>
<dbReference type="Pfam" id="PF03621">
    <property type="entry name" value="MbtH"/>
    <property type="match status" value="1"/>
</dbReference>
<accession>A0A940XKB6</accession>
<dbReference type="PANTHER" id="PTHR38444:SF1">
    <property type="entry name" value="ENTEROBACTIN BIOSYNTHESIS PROTEIN YBDZ"/>
    <property type="match status" value="1"/>
</dbReference>
<evidence type="ECO:0000313" key="3">
    <source>
        <dbReference type="Proteomes" id="UP000677875"/>
    </source>
</evidence>
<sequence length="71" mass="7980">MSNPFDDEDGTFTVVVNHENQHALWPAGWGDLPAGWTRVHGPADRRSCVDHVDAHWTDMRPASPARTRDTD</sequence>
<evidence type="ECO:0000313" key="2">
    <source>
        <dbReference type="EMBL" id="MBQ0825398.1"/>
    </source>
</evidence>
<reference evidence="2" key="1">
    <citation type="submission" date="2021-04" db="EMBL/GenBank/DDBJ databases">
        <title>Genome seq and assembly of Streptomyces sp. RG38.</title>
        <authorList>
            <person name="Chhetri G."/>
        </authorList>
    </citation>
    <scope>NUCLEOTIDE SEQUENCE</scope>
    <source>
        <strain evidence="2">RG38</strain>
    </source>
</reference>
<dbReference type="RefSeq" id="WP_210868080.1">
    <property type="nucleotide sequence ID" value="NZ_JAGPNL010000001.1"/>
</dbReference>
<dbReference type="Gene3D" id="3.90.820.10">
    <property type="entry name" value="Structural Genomics, Unknown Function 30-nov-00 1gh9 Mol_id"/>
    <property type="match status" value="1"/>
</dbReference>
<dbReference type="Proteomes" id="UP000677875">
    <property type="component" value="Unassembled WGS sequence"/>
</dbReference>
<dbReference type="GO" id="GO:0005829">
    <property type="term" value="C:cytosol"/>
    <property type="evidence" value="ECO:0007669"/>
    <property type="project" value="TreeGrafter"/>
</dbReference>
<dbReference type="AlphaFoldDB" id="A0A940XKB6"/>
<dbReference type="InterPro" id="IPR037407">
    <property type="entry name" value="MLP_fam"/>
</dbReference>
<gene>
    <name evidence="2" type="ORF">J5Y05_02550</name>
</gene>
<dbReference type="InterPro" id="IPR038020">
    <property type="entry name" value="MbtH-like_sf"/>
</dbReference>
<dbReference type="SMART" id="SM00923">
    <property type="entry name" value="MbtH"/>
    <property type="match status" value="1"/>
</dbReference>
<proteinExistence type="predicted"/>
<keyword evidence="3" id="KW-1185">Reference proteome</keyword>
<dbReference type="PANTHER" id="PTHR38444">
    <property type="entry name" value="ENTEROBACTIN BIOSYNTHESIS PROTEIN YBDZ"/>
    <property type="match status" value="1"/>
</dbReference>
<name>A0A940XKB6_9ACTN</name>
<dbReference type="SUPFAM" id="SSF160582">
    <property type="entry name" value="MbtH-like"/>
    <property type="match status" value="1"/>
</dbReference>
<dbReference type="GO" id="GO:0019290">
    <property type="term" value="P:siderophore biosynthetic process"/>
    <property type="evidence" value="ECO:0007669"/>
    <property type="project" value="TreeGrafter"/>
</dbReference>
<dbReference type="InterPro" id="IPR005153">
    <property type="entry name" value="MbtH-like_dom"/>
</dbReference>
<organism evidence="2 3">
    <name type="scientific">Streptomyces tagetis</name>
    <dbReference type="NCBI Taxonomy" id="2820809"/>
    <lineage>
        <taxon>Bacteria</taxon>
        <taxon>Bacillati</taxon>
        <taxon>Actinomycetota</taxon>
        <taxon>Actinomycetes</taxon>
        <taxon>Kitasatosporales</taxon>
        <taxon>Streptomycetaceae</taxon>
        <taxon>Streptomyces</taxon>
    </lineage>
</organism>
<feature type="domain" description="MbtH-like" evidence="1">
    <location>
        <begin position="3"/>
        <end position="54"/>
    </location>
</feature>
<protein>
    <submittedName>
        <fullName evidence="2">MbtH family protein</fullName>
    </submittedName>
</protein>
<dbReference type="EMBL" id="JAGPNL010000001">
    <property type="protein sequence ID" value="MBQ0825398.1"/>
    <property type="molecule type" value="Genomic_DNA"/>
</dbReference>
<comment type="caution">
    <text evidence="2">The sequence shown here is derived from an EMBL/GenBank/DDBJ whole genome shotgun (WGS) entry which is preliminary data.</text>
</comment>